<name>A0A2M7TZG3_9BACT</name>
<dbReference type="GO" id="GO:0019441">
    <property type="term" value="P:L-tryptophan catabolic process to kynurenine"/>
    <property type="evidence" value="ECO:0007669"/>
    <property type="project" value="InterPro"/>
</dbReference>
<organism evidence="1 2">
    <name type="scientific">Candidatus Roizmanbacteria bacterium CG_4_10_14_0_2_um_filter_39_13</name>
    <dbReference type="NCBI Taxonomy" id="1974825"/>
    <lineage>
        <taxon>Bacteria</taxon>
        <taxon>Candidatus Roizmaniibacteriota</taxon>
    </lineage>
</organism>
<dbReference type="Gene3D" id="3.50.30.50">
    <property type="entry name" value="Putative cyclase"/>
    <property type="match status" value="1"/>
</dbReference>
<dbReference type="SUPFAM" id="SSF102198">
    <property type="entry name" value="Putative cyclase"/>
    <property type="match status" value="1"/>
</dbReference>
<proteinExistence type="predicted"/>
<accession>A0A2M7TZG3</accession>
<dbReference type="PANTHER" id="PTHR31118:SF12">
    <property type="entry name" value="CYCLASE-LIKE PROTEIN 2"/>
    <property type="match status" value="1"/>
</dbReference>
<dbReference type="Pfam" id="PF04199">
    <property type="entry name" value="Cyclase"/>
    <property type="match status" value="1"/>
</dbReference>
<dbReference type="AlphaFoldDB" id="A0A2M7TZG3"/>
<dbReference type="EMBL" id="PFOB01000028">
    <property type="protein sequence ID" value="PIZ63218.1"/>
    <property type="molecule type" value="Genomic_DNA"/>
</dbReference>
<protein>
    <submittedName>
        <fullName evidence="1">Cyclase</fullName>
    </submittedName>
</protein>
<dbReference type="GO" id="GO:0004061">
    <property type="term" value="F:arylformamidase activity"/>
    <property type="evidence" value="ECO:0007669"/>
    <property type="project" value="InterPro"/>
</dbReference>
<reference evidence="2" key="1">
    <citation type="submission" date="2017-09" db="EMBL/GenBank/DDBJ databases">
        <title>Depth-based differentiation of microbial function through sediment-hosted aquifers and enrichment of novel symbionts in the deep terrestrial subsurface.</title>
        <authorList>
            <person name="Probst A.J."/>
            <person name="Ladd B."/>
            <person name="Jarett J.K."/>
            <person name="Geller-Mcgrath D.E."/>
            <person name="Sieber C.M.K."/>
            <person name="Emerson J.B."/>
            <person name="Anantharaman K."/>
            <person name="Thomas B.C."/>
            <person name="Malmstrom R."/>
            <person name="Stieglmeier M."/>
            <person name="Klingl A."/>
            <person name="Woyke T."/>
            <person name="Ryan C.M."/>
            <person name="Banfield J.F."/>
        </authorList>
    </citation>
    <scope>NUCLEOTIDE SEQUENCE [LARGE SCALE GENOMIC DNA]</scope>
</reference>
<evidence type="ECO:0000313" key="1">
    <source>
        <dbReference type="EMBL" id="PIZ63218.1"/>
    </source>
</evidence>
<dbReference type="InterPro" id="IPR007325">
    <property type="entry name" value="KFase/CYL"/>
</dbReference>
<dbReference type="InterPro" id="IPR037175">
    <property type="entry name" value="KFase_sf"/>
</dbReference>
<dbReference type="Proteomes" id="UP000228503">
    <property type="component" value="Unassembled WGS sequence"/>
</dbReference>
<gene>
    <name evidence="1" type="ORF">COY16_02460</name>
</gene>
<comment type="caution">
    <text evidence="1">The sequence shown here is derived from an EMBL/GenBank/DDBJ whole genome shotgun (WGS) entry which is preliminary data.</text>
</comment>
<evidence type="ECO:0000313" key="2">
    <source>
        <dbReference type="Proteomes" id="UP000228503"/>
    </source>
</evidence>
<sequence length="204" mass="22843">MNLIDLTHTFTNDMPVYPGDPLPKLHQITTLEKDGYNDHELTSVMHVGTHMDAPLHMIQNGKTMDEIPVDHFFGKGVLLDARGKEKIEPELLTGKTIEPGSIVLIYTGFGARYREASYYEKNPNVTEAFAEVMVKAQVKIVGMDILGPDVPPFQTHKILLGNGILTIENLVNLEKLLDIPHFEVIALPMKLQSDAAWVRVVARY</sequence>
<dbReference type="PANTHER" id="PTHR31118">
    <property type="entry name" value="CYCLASE-LIKE PROTEIN 2"/>
    <property type="match status" value="1"/>
</dbReference>